<evidence type="ECO:0000256" key="1">
    <source>
        <dbReference type="SAM" id="MobiDB-lite"/>
    </source>
</evidence>
<keyword evidence="3" id="KW-1185">Reference proteome</keyword>
<dbReference type="AlphaFoldDB" id="A0AAU9UBR7"/>
<organism evidence="2 3">
    <name type="scientific">Euphydryas editha</name>
    <name type="common">Edith's checkerspot</name>
    <dbReference type="NCBI Taxonomy" id="104508"/>
    <lineage>
        <taxon>Eukaryota</taxon>
        <taxon>Metazoa</taxon>
        <taxon>Ecdysozoa</taxon>
        <taxon>Arthropoda</taxon>
        <taxon>Hexapoda</taxon>
        <taxon>Insecta</taxon>
        <taxon>Pterygota</taxon>
        <taxon>Neoptera</taxon>
        <taxon>Endopterygota</taxon>
        <taxon>Lepidoptera</taxon>
        <taxon>Glossata</taxon>
        <taxon>Ditrysia</taxon>
        <taxon>Papilionoidea</taxon>
        <taxon>Nymphalidae</taxon>
        <taxon>Nymphalinae</taxon>
        <taxon>Euphydryas</taxon>
    </lineage>
</organism>
<dbReference type="EMBL" id="CAKOGL010000016">
    <property type="protein sequence ID" value="CAH2096638.1"/>
    <property type="molecule type" value="Genomic_DNA"/>
</dbReference>
<name>A0AAU9UBR7_EUPED</name>
<protein>
    <submittedName>
        <fullName evidence="2">Uncharacterized protein</fullName>
    </submittedName>
</protein>
<gene>
    <name evidence="2" type="ORF">EEDITHA_LOCUS11953</name>
</gene>
<proteinExistence type="predicted"/>
<accession>A0AAU9UBR7</accession>
<comment type="caution">
    <text evidence="2">The sequence shown here is derived from an EMBL/GenBank/DDBJ whole genome shotgun (WGS) entry which is preliminary data.</text>
</comment>
<reference evidence="2" key="1">
    <citation type="submission" date="2022-03" db="EMBL/GenBank/DDBJ databases">
        <authorList>
            <person name="Tunstrom K."/>
        </authorList>
    </citation>
    <scope>NUCLEOTIDE SEQUENCE</scope>
</reference>
<evidence type="ECO:0000313" key="2">
    <source>
        <dbReference type="EMBL" id="CAH2096638.1"/>
    </source>
</evidence>
<dbReference type="Proteomes" id="UP001153954">
    <property type="component" value="Unassembled WGS sequence"/>
</dbReference>
<sequence length="115" mass="13138">MRIVLKRLPVSMRAGFEQEHARDEASSLPTFDQLLTFLEDECRMGDIMVTDTPVELSGPGPRLESRNPRYGRSRRYESPTMARGSRHRAEVEFSSLPHFDAPSRDSGVRSPPRQH</sequence>
<feature type="region of interest" description="Disordered" evidence="1">
    <location>
        <begin position="50"/>
        <end position="115"/>
    </location>
</feature>
<evidence type="ECO:0000313" key="3">
    <source>
        <dbReference type="Proteomes" id="UP001153954"/>
    </source>
</evidence>